<feature type="signal peptide" evidence="1">
    <location>
        <begin position="1"/>
        <end position="25"/>
    </location>
</feature>
<dbReference type="Gene3D" id="2.60.120.380">
    <property type="match status" value="1"/>
</dbReference>
<dbReference type="Proteomes" id="UP000245790">
    <property type="component" value="Unassembled WGS sequence"/>
</dbReference>
<dbReference type="Pfam" id="PF02128">
    <property type="entry name" value="Peptidase_M36"/>
    <property type="match status" value="1"/>
</dbReference>
<dbReference type="RefSeq" id="WP_210204846.1">
    <property type="nucleotide sequence ID" value="NZ_QGGU01000003.1"/>
</dbReference>
<dbReference type="SUPFAM" id="SSF55486">
    <property type="entry name" value="Metalloproteases ('zincins'), catalytic domain"/>
    <property type="match status" value="1"/>
</dbReference>
<dbReference type="InterPro" id="IPR013783">
    <property type="entry name" value="Ig-like_fold"/>
</dbReference>
<gene>
    <name evidence="2" type="ORF">C8D97_10341</name>
</gene>
<reference evidence="2 3" key="1">
    <citation type="submission" date="2018-05" db="EMBL/GenBank/DDBJ databases">
        <title>Genomic Encyclopedia of Type Strains, Phase IV (KMG-IV): sequencing the most valuable type-strain genomes for metagenomic binning, comparative biology and taxonomic classification.</title>
        <authorList>
            <person name="Goeker M."/>
        </authorList>
    </citation>
    <scope>NUCLEOTIDE SEQUENCE [LARGE SCALE GENOMIC DNA]</scope>
    <source>
        <strain evidence="2 3">DSM 25350</strain>
    </source>
</reference>
<dbReference type="InterPro" id="IPR001842">
    <property type="entry name" value="Peptidase_M36"/>
</dbReference>
<comment type="caution">
    <text evidence="2">The sequence shown here is derived from an EMBL/GenBank/DDBJ whole genome shotgun (WGS) entry which is preliminary data.</text>
</comment>
<keyword evidence="1" id="KW-0732">Signal</keyword>
<protein>
    <submittedName>
        <fullName evidence="2">Fungalysin metallopeptidase (M36)</fullName>
    </submittedName>
</protein>
<dbReference type="Gene3D" id="1.10.390.10">
    <property type="entry name" value="Neutral Protease Domain 2"/>
    <property type="match status" value="1"/>
</dbReference>
<feature type="chain" id="PRO_5016436185" evidence="1">
    <location>
        <begin position="26"/>
        <end position="1156"/>
    </location>
</feature>
<dbReference type="Gene3D" id="2.60.40.10">
    <property type="entry name" value="Immunoglobulins"/>
    <property type="match status" value="1"/>
</dbReference>
<dbReference type="PANTHER" id="PTHR33794:SF1">
    <property type="entry name" value="BACILLOLYSIN"/>
    <property type="match status" value="1"/>
</dbReference>
<dbReference type="SUPFAM" id="SSF49265">
    <property type="entry name" value="Fibronectin type III"/>
    <property type="match status" value="1"/>
</dbReference>
<keyword evidence="3" id="KW-1185">Reference proteome</keyword>
<dbReference type="GO" id="GO:0005615">
    <property type="term" value="C:extracellular space"/>
    <property type="evidence" value="ECO:0007669"/>
    <property type="project" value="InterPro"/>
</dbReference>
<dbReference type="GO" id="GO:0004222">
    <property type="term" value="F:metalloendopeptidase activity"/>
    <property type="evidence" value="ECO:0007669"/>
    <property type="project" value="InterPro"/>
</dbReference>
<dbReference type="PANTHER" id="PTHR33794">
    <property type="entry name" value="BACILLOLYSIN"/>
    <property type="match status" value="1"/>
</dbReference>
<dbReference type="EMBL" id="QGGU01000003">
    <property type="protein sequence ID" value="PWK53218.1"/>
    <property type="molecule type" value="Genomic_DNA"/>
</dbReference>
<evidence type="ECO:0000313" key="2">
    <source>
        <dbReference type="EMBL" id="PWK53218.1"/>
    </source>
</evidence>
<sequence length="1156" mass="123882">MKHKILHAAVAMALTVPLAAVSVNAKPADQSSLNSKLTEMESLTDLNKHRIPTINQLQANDLSLVQATASQLAAIDSFKQVNPSAHIKLNAATGTIDSLHGIAISTQGSTPEQAAKNFLQDHAALFEGLSLNQLTINTGKTRSALGGDLVRFDQTIDGIKVMNSGLGIIIDGNNRVRAVMGPYQKNLNLNTEPGVSSAAAISAAENNLTSHQRNLSADALATLQPAYDLIGDKLGVFKTPMPELAIVPTKNGSRLAWQFIYYSQNPFGVFKYAIDANTGDVLYREDQVRTAEESEPTDQFADYFPTFPPITPALQNDCAIVDANGGETGRPLGMERIKLRKFDDSNRATGANGTLTGTHAHIENALPTKLPFAQAAAGTYYFGQDNQPVEGRPDERNHLSEPAEHIDGISQFIYITSLLEYLDYIHKEGDAVHSRGIGSGSFPDQYPNESVPLLGVVHIPNVLAPPEDTSDPEFVNKLLGLDNAFAVPLSQEIAGEEVVVNPTFYGHGYVFNDLAVDFSVPIHEGTHATITPIAGFEGSPEGPALNEGQADLWAYTIGETPDLGTYPVNSCDLRDLIASSGGDPDSFEFIRSGQSQLRYSQLGTRDNTFEEHRDGEIYAGAMWDLREIMTSMYPQQQFNRPNAVTGEPTDPASLGKEIWERVFLGSMYVLGVSAPDTFVKTRDATLIADAILYPENPVDINSKGQHHALIERVFAAREIGINAEAPLGGVQVISSAMSEFTANQPAPATPQNVVADIVDQDSINVSWDKVDNAIGYQVLKRKGNNPARLFPGVDGREYIDGDASFSGYTHVEFVTGADTTQYTDKGQGFGRGAGQGIEALDFQYVVRAFAFNSNDQVGFSDLSGTAKTALAREDVTDRFDTDISNVSFTGGQFAFDQLLNNISNQDVYGPIHFDIVSISSSNVTASNADNGGSGQSGDNARYTYDESVAAGAASGTRYLSFNNPMSELFTFQAKISGQLEGQATPATGSQTATDTSEATDREVVFHNIEQRTGLVVIGSTDQYLVDGVDYVDVNFTALASAKNVIATLSADPDVGGAYPDLDFELRDSDGNVMATSGNLGPNEQVGGVIVPGENYTLRVVGWANGPTQFTVVIDQTVSDAADANDGSESNASSTTDGLLMEFMVNPLTGEVTSQIL</sequence>
<organism evidence="2 3">
    <name type="scientific">Pleionea mediterranea</name>
    <dbReference type="NCBI Taxonomy" id="523701"/>
    <lineage>
        <taxon>Bacteria</taxon>
        <taxon>Pseudomonadati</taxon>
        <taxon>Pseudomonadota</taxon>
        <taxon>Gammaproteobacteria</taxon>
        <taxon>Oceanospirillales</taxon>
        <taxon>Pleioneaceae</taxon>
        <taxon>Pleionea</taxon>
    </lineage>
</organism>
<dbReference type="InterPro" id="IPR027268">
    <property type="entry name" value="Peptidase_M4/M1_CTD_sf"/>
</dbReference>
<dbReference type="InterPro" id="IPR036116">
    <property type="entry name" value="FN3_sf"/>
</dbReference>
<accession>A0A316FXA1</accession>
<name>A0A316FXA1_9GAMM</name>
<dbReference type="AlphaFoldDB" id="A0A316FXA1"/>
<evidence type="ECO:0000313" key="3">
    <source>
        <dbReference type="Proteomes" id="UP000245790"/>
    </source>
</evidence>
<proteinExistence type="predicted"/>
<evidence type="ECO:0000256" key="1">
    <source>
        <dbReference type="SAM" id="SignalP"/>
    </source>
</evidence>
<dbReference type="InterPro" id="IPR050728">
    <property type="entry name" value="Zinc_Metalloprotease_M4"/>
</dbReference>
<dbReference type="GO" id="GO:0008270">
    <property type="term" value="F:zinc ion binding"/>
    <property type="evidence" value="ECO:0007669"/>
    <property type="project" value="InterPro"/>
</dbReference>